<name>A0A2B7WX38_9EURO</name>
<reference evidence="1 2" key="1">
    <citation type="submission" date="2017-10" db="EMBL/GenBank/DDBJ databases">
        <title>Comparative genomics in systemic dimorphic fungi from Ajellomycetaceae.</title>
        <authorList>
            <person name="Munoz J.F."/>
            <person name="Mcewen J.G."/>
            <person name="Clay O.K."/>
            <person name="Cuomo C.A."/>
        </authorList>
    </citation>
    <scope>NUCLEOTIDE SEQUENCE [LARGE SCALE GENOMIC DNA]</scope>
    <source>
        <strain evidence="1 2">UAMH5409</strain>
    </source>
</reference>
<evidence type="ECO:0000313" key="1">
    <source>
        <dbReference type="EMBL" id="PGH01072.1"/>
    </source>
</evidence>
<accession>A0A2B7WX38</accession>
<evidence type="ECO:0000313" key="2">
    <source>
        <dbReference type="Proteomes" id="UP000223968"/>
    </source>
</evidence>
<dbReference type="EMBL" id="PDNB01000177">
    <property type="protein sequence ID" value="PGH01072.1"/>
    <property type="molecule type" value="Genomic_DNA"/>
</dbReference>
<comment type="caution">
    <text evidence="1">The sequence shown here is derived from an EMBL/GenBank/DDBJ whole genome shotgun (WGS) entry which is preliminary data.</text>
</comment>
<dbReference type="AlphaFoldDB" id="A0A2B7WX38"/>
<gene>
    <name evidence="1" type="ORF">AJ79_08042</name>
</gene>
<organism evidence="1 2">
    <name type="scientific">Helicocarpus griseus UAMH5409</name>
    <dbReference type="NCBI Taxonomy" id="1447875"/>
    <lineage>
        <taxon>Eukaryota</taxon>
        <taxon>Fungi</taxon>
        <taxon>Dikarya</taxon>
        <taxon>Ascomycota</taxon>
        <taxon>Pezizomycotina</taxon>
        <taxon>Eurotiomycetes</taxon>
        <taxon>Eurotiomycetidae</taxon>
        <taxon>Onygenales</taxon>
        <taxon>Ajellomycetaceae</taxon>
        <taxon>Helicocarpus</taxon>
    </lineage>
</organism>
<keyword evidence="2" id="KW-1185">Reference proteome</keyword>
<proteinExistence type="predicted"/>
<dbReference type="Proteomes" id="UP000223968">
    <property type="component" value="Unassembled WGS sequence"/>
</dbReference>
<protein>
    <submittedName>
        <fullName evidence="1">Uncharacterized protein</fullName>
    </submittedName>
</protein>
<sequence>MTTRGAIPSNSKHLHIRTVTCVHSAVSHLEHEHEQGQDVQRIVAAGRTVAGQHPPPQISEAIV</sequence>